<keyword evidence="2" id="KW-0813">Transport</keyword>
<evidence type="ECO:0000256" key="6">
    <source>
        <dbReference type="SAM" id="Phobius"/>
    </source>
</evidence>
<evidence type="ECO:0000313" key="9">
    <source>
        <dbReference type="EMBL" id="AEA48013.1"/>
    </source>
</evidence>
<dbReference type="SUPFAM" id="SSF160240">
    <property type="entry name" value="Cation efflux protein cytoplasmic domain-like"/>
    <property type="match status" value="1"/>
</dbReference>
<gene>
    <name evidence="9" type="ordered locus">Arcve_2020</name>
</gene>
<keyword evidence="4 6" id="KW-1133">Transmembrane helix</keyword>
<feature type="domain" description="Cation efflux protein cytoplasmic" evidence="8">
    <location>
        <begin position="196"/>
        <end position="275"/>
    </location>
</feature>
<evidence type="ECO:0000256" key="4">
    <source>
        <dbReference type="ARBA" id="ARBA00022989"/>
    </source>
</evidence>
<evidence type="ECO:0000256" key="3">
    <source>
        <dbReference type="ARBA" id="ARBA00022692"/>
    </source>
</evidence>
<dbReference type="InterPro" id="IPR027469">
    <property type="entry name" value="Cation_efflux_TMD_sf"/>
</dbReference>
<evidence type="ECO:0000256" key="5">
    <source>
        <dbReference type="ARBA" id="ARBA00023136"/>
    </source>
</evidence>
<dbReference type="PANTHER" id="PTHR43840:SF15">
    <property type="entry name" value="MITOCHONDRIAL METAL TRANSPORTER 1-RELATED"/>
    <property type="match status" value="1"/>
</dbReference>
<dbReference type="GO" id="GO:0016020">
    <property type="term" value="C:membrane"/>
    <property type="evidence" value="ECO:0007669"/>
    <property type="project" value="UniProtKB-SubCell"/>
</dbReference>
<dbReference type="STRING" id="693661.Arcve_2020"/>
<evidence type="ECO:0000259" key="8">
    <source>
        <dbReference type="Pfam" id="PF16916"/>
    </source>
</evidence>
<accession>F2KS74</accession>
<dbReference type="InterPro" id="IPR027470">
    <property type="entry name" value="Cation_efflux_CTD"/>
</dbReference>
<dbReference type="SUPFAM" id="SSF161111">
    <property type="entry name" value="Cation efflux protein transmembrane domain-like"/>
    <property type="match status" value="1"/>
</dbReference>
<dbReference type="GeneID" id="10395153"/>
<dbReference type="eggNOG" id="arCOG01474">
    <property type="taxonomic scope" value="Archaea"/>
</dbReference>
<dbReference type="Pfam" id="PF16916">
    <property type="entry name" value="ZT_dimer"/>
    <property type="match status" value="1"/>
</dbReference>
<organism evidence="9 10">
    <name type="scientific">Archaeoglobus veneficus (strain DSM 11195 / SNP6)</name>
    <dbReference type="NCBI Taxonomy" id="693661"/>
    <lineage>
        <taxon>Archaea</taxon>
        <taxon>Methanobacteriati</taxon>
        <taxon>Methanobacteriota</taxon>
        <taxon>Archaeoglobi</taxon>
        <taxon>Archaeoglobales</taxon>
        <taxon>Archaeoglobaceae</taxon>
        <taxon>Archaeoglobus</taxon>
    </lineage>
</organism>
<keyword evidence="5 6" id="KW-0472">Membrane</keyword>
<protein>
    <submittedName>
        <fullName evidence="9">Cation diffusion facilitator family transporter</fullName>
    </submittedName>
</protein>
<dbReference type="Gene3D" id="1.20.1510.10">
    <property type="entry name" value="Cation efflux protein transmembrane domain"/>
    <property type="match status" value="1"/>
</dbReference>
<dbReference type="PANTHER" id="PTHR43840">
    <property type="entry name" value="MITOCHONDRIAL METAL TRANSPORTER 1-RELATED"/>
    <property type="match status" value="1"/>
</dbReference>
<keyword evidence="10" id="KW-1185">Reference proteome</keyword>
<dbReference type="InterPro" id="IPR036837">
    <property type="entry name" value="Cation_efflux_CTD_sf"/>
</dbReference>
<reference evidence="9 10" key="1">
    <citation type="submission" date="2011-03" db="EMBL/GenBank/DDBJ databases">
        <title>The complete genome of Archaeoglobus veneficus SNP6.</title>
        <authorList>
            <consortium name="US DOE Joint Genome Institute (JGI-PGF)"/>
            <person name="Lucas S."/>
            <person name="Copeland A."/>
            <person name="Lapidus A."/>
            <person name="Bruce D."/>
            <person name="Goodwin L."/>
            <person name="Pitluck S."/>
            <person name="Kyrpides N."/>
            <person name="Mavromatis K."/>
            <person name="Pagani I."/>
            <person name="Ivanova N."/>
            <person name="Mikhailova N."/>
            <person name="Lu M."/>
            <person name="Detter J.C."/>
            <person name="Tapia R."/>
            <person name="Han C."/>
            <person name="Land M."/>
            <person name="Hauser L."/>
            <person name="Markowitz V."/>
            <person name="Cheng J.-F."/>
            <person name="Hugenholtz P."/>
            <person name="Woyke T."/>
            <person name="Wu D."/>
            <person name="Spring S."/>
            <person name="Brambilla E."/>
            <person name="Klenk H.-P."/>
            <person name="Eisen J.A."/>
        </authorList>
    </citation>
    <scope>NUCLEOTIDE SEQUENCE [LARGE SCALE GENOMIC DNA]</scope>
    <source>
        <strain evidence="10">SNP6</strain>
    </source>
</reference>
<dbReference type="Pfam" id="PF01545">
    <property type="entry name" value="Cation_efflux"/>
    <property type="match status" value="1"/>
</dbReference>
<evidence type="ECO:0000313" key="10">
    <source>
        <dbReference type="Proteomes" id="UP000008136"/>
    </source>
</evidence>
<dbReference type="HOGENOM" id="CLU_013430_3_3_2"/>
<dbReference type="InterPro" id="IPR058533">
    <property type="entry name" value="Cation_efflux_TM"/>
</dbReference>
<evidence type="ECO:0000256" key="2">
    <source>
        <dbReference type="ARBA" id="ARBA00022448"/>
    </source>
</evidence>
<feature type="transmembrane region" description="Helical" evidence="6">
    <location>
        <begin position="163"/>
        <end position="181"/>
    </location>
</feature>
<dbReference type="EMBL" id="CP002588">
    <property type="protein sequence ID" value="AEA48013.1"/>
    <property type="molecule type" value="Genomic_DNA"/>
</dbReference>
<feature type="domain" description="Cation efflux protein transmembrane" evidence="7">
    <location>
        <begin position="5"/>
        <end position="192"/>
    </location>
</feature>
<comment type="subcellular location">
    <subcellularLocation>
        <location evidence="1">Membrane</location>
        <topology evidence="1">Multi-pass membrane protein</topology>
    </subcellularLocation>
</comment>
<sequence>MQKVLLLYIVAFALKITGYLLTGYLILLADAMHSVTDIATILLLMYSGRVSKKPADSSHPFGHELARNVASLVAATSFITIVSFELLREGFLNTINPQAEYGDATTAVVVELTVLAILLVASVISSRKSGVLDRTMFVESINDSLSTVAGIAGILLISHGYGFFDGLVVILIALMILYNSIRLFKQNARFLLGLSPPDEFYHRVEEVSLSFDEIKGVHDMVAVYIGEGKVHLDMHITVDGRMSVEEADKLSERLVQELRRKIPEIGYVNIHVCPHFGKHIRKTL</sequence>
<dbReference type="InterPro" id="IPR050291">
    <property type="entry name" value="CDF_Transporter"/>
</dbReference>
<dbReference type="Gene3D" id="3.30.70.1350">
    <property type="entry name" value="Cation efflux protein, cytoplasmic domain"/>
    <property type="match status" value="1"/>
</dbReference>
<dbReference type="KEGG" id="ave:Arcve_2020"/>
<dbReference type="InterPro" id="IPR002524">
    <property type="entry name" value="Cation_efflux"/>
</dbReference>
<dbReference type="AlphaFoldDB" id="F2KS74"/>
<feature type="transmembrane region" description="Helical" evidence="6">
    <location>
        <begin position="65"/>
        <end position="84"/>
    </location>
</feature>
<dbReference type="GO" id="GO:0008324">
    <property type="term" value="F:monoatomic cation transmembrane transporter activity"/>
    <property type="evidence" value="ECO:0007669"/>
    <property type="project" value="InterPro"/>
</dbReference>
<dbReference type="OrthoDB" id="8907at2157"/>
<dbReference type="NCBIfam" id="TIGR01297">
    <property type="entry name" value="CDF"/>
    <property type="match status" value="1"/>
</dbReference>
<dbReference type="Proteomes" id="UP000008136">
    <property type="component" value="Chromosome"/>
</dbReference>
<keyword evidence="3 6" id="KW-0812">Transmembrane</keyword>
<name>F2KS74_ARCVS</name>
<proteinExistence type="predicted"/>
<dbReference type="RefSeq" id="WP_013684665.1">
    <property type="nucleotide sequence ID" value="NC_015320.1"/>
</dbReference>
<evidence type="ECO:0000259" key="7">
    <source>
        <dbReference type="Pfam" id="PF01545"/>
    </source>
</evidence>
<feature type="transmembrane region" description="Helical" evidence="6">
    <location>
        <begin position="104"/>
        <end position="124"/>
    </location>
</feature>
<evidence type="ECO:0000256" key="1">
    <source>
        <dbReference type="ARBA" id="ARBA00004141"/>
    </source>
</evidence>